<organism evidence="3 4">
    <name type="scientific">Paenibacillus albiflavus</name>
    <dbReference type="NCBI Taxonomy" id="2545760"/>
    <lineage>
        <taxon>Bacteria</taxon>
        <taxon>Bacillati</taxon>
        <taxon>Bacillota</taxon>
        <taxon>Bacilli</taxon>
        <taxon>Bacillales</taxon>
        <taxon>Paenibacillaceae</taxon>
        <taxon>Paenibacillus</taxon>
    </lineage>
</organism>
<keyword evidence="1" id="KW-0175">Coiled coil</keyword>
<comment type="caution">
    <text evidence="3">The sequence shown here is derived from an EMBL/GenBank/DDBJ whole genome shotgun (WGS) entry which is preliminary data.</text>
</comment>
<evidence type="ECO:0000256" key="1">
    <source>
        <dbReference type="SAM" id="Coils"/>
    </source>
</evidence>
<evidence type="ECO:0000313" key="3">
    <source>
        <dbReference type="EMBL" id="TCZ73040.1"/>
    </source>
</evidence>
<keyword evidence="2" id="KW-0812">Transmembrane</keyword>
<dbReference type="Proteomes" id="UP000295418">
    <property type="component" value="Unassembled WGS sequence"/>
</dbReference>
<feature type="coiled-coil region" evidence="1">
    <location>
        <begin position="86"/>
        <end position="113"/>
    </location>
</feature>
<dbReference type="RefSeq" id="WP_132420166.1">
    <property type="nucleotide sequence ID" value="NZ_SKFG01000035.1"/>
</dbReference>
<proteinExistence type="predicted"/>
<accession>A0A4R4E328</accession>
<feature type="transmembrane region" description="Helical" evidence="2">
    <location>
        <begin position="29"/>
        <end position="51"/>
    </location>
</feature>
<protein>
    <submittedName>
        <fullName evidence="3">Uncharacterized protein</fullName>
    </submittedName>
</protein>
<evidence type="ECO:0000256" key="2">
    <source>
        <dbReference type="SAM" id="Phobius"/>
    </source>
</evidence>
<name>A0A4R4E328_9BACL</name>
<keyword evidence="2" id="KW-0472">Membrane</keyword>
<dbReference type="AlphaFoldDB" id="A0A4R4E328"/>
<keyword evidence="4" id="KW-1185">Reference proteome</keyword>
<sequence length="146" mass="16455">MINTPIGSVQVDHITGKSKSMSKGKKKSTYRVFFTIWVILILSGIAAAIFYTQLLKNQIVTDISRQNELQLKQIQANYQEQVATLQTDVQAKISQLEAKVNSLSELLAFTSDNNAPQTDKPNQLYTQLTELRTQLEELKAKLDVLK</sequence>
<keyword evidence="2" id="KW-1133">Transmembrane helix</keyword>
<evidence type="ECO:0000313" key="4">
    <source>
        <dbReference type="Proteomes" id="UP000295418"/>
    </source>
</evidence>
<dbReference type="EMBL" id="SKFG01000035">
    <property type="protein sequence ID" value="TCZ73040.1"/>
    <property type="molecule type" value="Genomic_DNA"/>
</dbReference>
<gene>
    <name evidence="3" type="ORF">E0485_21715</name>
</gene>
<dbReference type="OrthoDB" id="2660861at2"/>
<reference evidence="3 4" key="1">
    <citation type="submission" date="2019-03" db="EMBL/GenBank/DDBJ databases">
        <authorList>
            <person name="Kim M.K.M."/>
        </authorList>
    </citation>
    <scope>NUCLEOTIDE SEQUENCE [LARGE SCALE GENOMIC DNA]</scope>
    <source>
        <strain evidence="3 4">18JY21-1</strain>
    </source>
</reference>